<evidence type="ECO:0000256" key="3">
    <source>
        <dbReference type="ARBA" id="ARBA00023274"/>
    </source>
</evidence>
<dbReference type="EMBL" id="GDID01005706">
    <property type="protein sequence ID" value="JAP90900.1"/>
    <property type="molecule type" value="Transcribed_RNA"/>
</dbReference>
<dbReference type="GO" id="GO:0003735">
    <property type="term" value="F:structural constituent of ribosome"/>
    <property type="evidence" value="ECO:0007669"/>
    <property type="project" value="InterPro"/>
</dbReference>
<dbReference type="GO" id="GO:1990904">
    <property type="term" value="C:ribonucleoprotein complex"/>
    <property type="evidence" value="ECO:0007669"/>
    <property type="project" value="UniProtKB-KW"/>
</dbReference>
<dbReference type="FunFam" id="3.10.450.80:FF:000001">
    <property type="entry name" value="60S ribosomal protein L44"/>
    <property type="match status" value="1"/>
</dbReference>
<dbReference type="SUPFAM" id="SSF57829">
    <property type="entry name" value="Zn-binding ribosomal proteins"/>
    <property type="match status" value="1"/>
</dbReference>
<name>A0A146K1X8_9EUKA</name>
<dbReference type="PANTHER" id="PTHR10369">
    <property type="entry name" value="60S RIBOSOMAL PROTEIN L36A/L44"/>
    <property type="match status" value="1"/>
</dbReference>
<evidence type="ECO:0000313" key="4">
    <source>
        <dbReference type="EMBL" id="JAP90900.1"/>
    </source>
</evidence>
<dbReference type="GO" id="GO:0005840">
    <property type="term" value="C:ribosome"/>
    <property type="evidence" value="ECO:0007669"/>
    <property type="project" value="UniProtKB-KW"/>
</dbReference>
<dbReference type="Gene3D" id="3.10.450.80">
    <property type="match status" value="1"/>
</dbReference>
<dbReference type="InterPro" id="IPR053708">
    <property type="entry name" value="Ribosomal_LSU_eL42"/>
</dbReference>
<keyword evidence="2 4" id="KW-0689">Ribosomal protein</keyword>
<gene>
    <name evidence="4" type="ORF">TPC1_17653</name>
</gene>
<reference evidence="4" key="1">
    <citation type="submission" date="2015-07" db="EMBL/GenBank/DDBJ databases">
        <title>Adaptation to a free-living lifestyle via gene acquisitions in the diplomonad Trepomonas sp. PC1.</title>
        <authorList>
            <person name="Xu F."/>
            <person name="Jerlstrom-Hultqvist J."/>
            <person name="Kolisko M."/>
            <person name="Simpson A.G.B."/>
            <person name="Roger A.J."/>
            <person name="Svard S.G."/>
            <person name="Andersson J.O."/>
        </authorList>
    </citation>
    <scope>NUCLEOTIDE SEQUENCE</scope>
    <source>
        <strain evidence="4">PC1</strain>
    </source>
</reference>
<dbReference type="Pfam" id="PF00935">
    <property type="entry name" value="Ribosomal_L44"/>
    <property type="match status" value="1"/>
</dbReference>
<dbReference type="AlphaFoldDB" id="A0A146K1X8"/>
<proteinExistence type="inferred from homology"/>
<dbReference type="GO" id="GO:0006412">
    <property type="term" value="P:translation"/>
    <property type="evidence" value="ECO:0007669"/>
    <property type="project" value="InterPro"/>
</dbReference>
<organism evidence="4">
    <name type="scientific">Trepomonas sp. PC1</name>
    <dbReference type="NCBI Taxonomy" id="1076344"/>
    <lineage>
        <taxon>Eukaryota</taxon>
        <taxon>Metamonada</taxon>
        <taxon>Diplomonadida</taxon>
        <taxon>Hexamitidae</taxon>
        <taxon>Hexamitinae</taxon>
        <taxon>Trepomonas</taxon>
    </lineage>
</organism>
<comment type="similarity">
    <text evidence="1">Belongs to the eukaryotic ribosomal protein eL42 family.</text>
</comment>
<keyword evidence="3" id="KW-0687">Ribonucleoprotein</keyword>
<sequence length="106" mass="12583">MVNYPEERKHFCLRQQKHTSHKCSIYKKGKDSLLRQGKRRYDRKQRGWGGQTKPIFHKKAKVTKKNTIKMICKECKCISFKVLKRAHKLEMQRAGAAKKQKGAFDY</sequence>
<accession>A0A146K1X8</accession>
<evidence type="ECO:0000256" key="1">
    <source>
        <dbReference type="ARBA" id="ARBA00009364"/>
    </source>
</evidence>
<dbReference type="InterPro" id="IPR011332">
    <property type="entry name" value="Ribosomal_zn-bd"/>
</dbReference>
<evidence type="ECO:0000256" key="2">
    <source>
        <dbReference type="ARBA" id="ARBA00022980"/>
    </source>
</evidence>
<dbReference type="InterPro" id="IPR000552">
    <property type="entry name" value="Ribosomal_eL44"/>
</dbReference>
<protein>
    <submittedName>
        <fullName evidence="4">Ribosomal protein L44</fullName>
    </submittedName>
</protein>